<dbReference type="PANTHER" id="PTHR10357">
    <property type="entry name" value="ALPHA-AMYLASE FAMILY MEMBER"/>
    <property type="match status" value="1"/>
</dbReference>
<accession>A0A8J2LIL0</accession>
<protein>
    <recommendedName>
        <fullName evidence="3">alpha-glucosidase</fullName>
        <ecNumber evidence="3">3.2.1.20</ecNumber>
    </recommendedName>
</protein>
<reference evidence="7" key="1">
    <citation type="submission" date="2021-06" db="EMBL/GenBank/DDBJ databases">
        <authorList>
            <person name="Hodson N. C."/>
            <person name="Mongue J. A."/>
            <person name="Jaron S. K."/>
        </authorList>
    </citation>
    <scope>NUCLEOTIDE SEQUENCE</scope>
</reference>
<dbReference type="SMART" id="SM00642">
    <property type="entry name" value="Aamy"/>
    <property type="match status" value="1"/>
</dbReference>
<keyword evidence="4" id="KW-0325">Glycoprotein</keyword>
<comment type="similarity">
    <text evidence="2">Belongs to the glycosyl hydrolase 13 family.</text>
</comment>
<evidence type="ECO:0000259" key="6">
    <source>
        <dbReference type="SMART" id="SM00642"/>
    </source>
</evidence>
<evidence type="ECO:0000256" key="5">
    <source>
        <dbReference type="ARBA" id="ARBA00023295"/>
    </source>
</evidence>
<proteinExistence type="inferred from homology"/>
<organism evidence="7 8">
    <name type="scientific">Allacma fusca</name>
    <dbReference type="NCBI Taxonomy" id="39272"/>
    <lineage>
        <taxon>Eukaryota</taxon>
        <taxon>Metazoa</taxon>
        <taxon>Ecdysozoa</taxon>
        <taxon>Arthropoda</taxon>
        <taxon>Hexapoda</taxon>
        <taxon>Collembola</taxon>
        <taxon>Symphypleona</taxon>
        <taxon>Sminthuridae</taxon>
        <taxon>Allacma</taxon>
    </lineage>
</organism>
<dbReference type="Pfam" id="PF00128">
    <property type="entry name" value="Alpha-amylase"/>
    <property type="match status" value="2"/>
</dbReference>
<comment type="catalytic activity">
    <reaction evidence="1">
        <text>Hydrolysis of terminal, non-reducing (1-&gt;4)-linked alpha-D-glucose residues with release of alpha-D-glucose.</text>
        <dbReference type="EC" id="3.2.1.20"/>
    </reaction>
</comment>
<evidence type="ECO:0000256" key="2">
    <source>
        <dbReference type="ARBA" id="ARBA00008061"/>
    </source>
</evidence>
<dbReference type="FunFam" id="3.90.400.10:FF:000001">
    <property type="entry name" value="Maltase A3, isoform A"/>
    <property type="match status" value="1"/>
</dbReference>
<dbReference type="Proteomes" id="UP000708208">
    <property type="component" value="Unassembled WGS sequence"/>
</dbReference>
<evidence type="ECO:0000313" key="8">
    <source>
        <dbReference type="Proteomes" id="UP000708208"/>
    </source>
</evidence>
<keyword evidence="5" id="KW-0378">Hydrolase</keyword>
<evidence type="ECO:0000313" key="7">
    <source>
        <dbReference type="EMBL" id="CAG7833374.1"/>
    </source>
</evidence>
<evidence type="ECO:0000256" key="1">
    <source>
        <dbReference type="ARBA" id="ARBA00001657"/>
    </source>
</evidence>
<keyword evidence="5" id="KW-0326">Glycosidase</keyword>
<dbReference type="OrthoDB" id="1740265at2759"/>
<feature type="domain" description="Glycosyl hydrolase family 13 catalytic" evidence="6">
    <location>
        <begin position="1"/>
        <end position="264"/>
    </location>
</feature>
<dbReference type="EMBL" id="CAJVCH010569855">
    <property type="protein sequence ID" value="CAG7833374.1"/>
    <property type="molecule type" value="Genomic_DNA"/>
</dbReference>
<dbReference type="InterPro" id="IPR006047">
    <property type="entry name" value="GH13_cat_dom"/>
</dbReference>
<gene>
    <name evidence="7" type="ORF">AFUS01_LOCUS43006</name>
</gene>
<dbReference type="GO" id="GO:0004558">
    <property type="term" value="F:alpha-1,4-glucosidase activity"/>
    <property type="evidence" value="ECO:0007669"/>
    <property type="project" value="UniProtKB-EC"/>
</dbReference>
<evidence type="ECO:0000256" key="3">
    <source>
        <dbReference type="ARBA" id="ARBA00012741"/>
    </source>
</evidence>
<comment type="caution">
    <text evidence="7">The sequence shown here is derived from an EMBL/GenBank/DDBJ whole genome shotgun (WGS) entry which is preliminary data.</text>
</comment>
<name>A0A8J2LIL0_9HEXA</name>
<evidence type="ECO:0000256" key="4">
    <source>
        <dbReference type="ARBA" id="ARBA00023180"/>
    </source>
</evidence>
<dbReference type="AlphaFoldDB" id="A0A8J2LIL0"/>
<keyword evidence="8" id="KW-1185">Reference proteome</keyword>
<dbReference type="EC" id="3.2.1.20" evidence="3"/>
<dbReference type="GO" id="GO:0005975">
    <property type="term" value="P:carbohydrate metabolic process"/>
    <property type="evidence" value="ECO:0007669"/>
    <property type="project" value="InterPro"/>
</dbReference>
<dbReference type="PANTHER" id="PTHR10357:SF179">
    <property type="entry name" value="NEUTRAL AND BASIC AMINO ACID TRANSPORT PROTEIN RBAT"/>
    <property type="match status" value="1"/>
</dbReference>
<sequence length="337" mass="37891">MAQEFQKRGLKLIMDQVPNHSSDQHEWFKKSVQRIDPYTDYFVWRDAKGYDQDGKPIPPSNWIAVFGGSSWEWNEQRGQFYLHQFVIEQPDLNFENIEVRNEVLAIFKFWLDAGSKPGKADGKIRCMMVEAGVPPEAVKDYYGTKDKPVSHFPFNFNLLRVTPEQNASEVLGMVNAWYDAVPEGQWATFLLGNHDQKRVPTRWTEGSIDGANMINLLLQGTAVTYNGEEIGMTDLFLTWEETVDPKACNTDPERVLGFSRVPSESSGSFGFLVLVNLSEDSLTVNATVFDGVPLTGTVRTRSVGFHVPGTVIGGSINTRAVELGPRDSIVVEFNPLY</sequence>